<evidence type="ECO:0000313" key="2">
    <source>
        <dbReference type="EMBL" id="KAJ8321178.1"/>
    </source>
</evidence>
<gene>
    <name evidence="2" type="ORF">KUTeg_001303</name>
</gene>
<sequence>MDVKKTKTFICLAGLEATKTHNRDRPHPISSQTRIGGMSRQTESRSTRTYTVTEGSGPNAVTKTVVEETIIKADGSKVTNKTETVTRGAAGGGTSSKSLFDKDTDKDKKGGFGGVGFINLVMASYRVIVDMPAISRMRLEDNDSFSLYHGMLGPAFYWIRIHYEKFHNHFT</sequence>
<evidence type="ECO:0000313" key="3">
    <source>
        <dbReference type="Proteomes" id="UP001217089"/>
    </source>
</evidence>
<feature type="region of interest" description="Disordered" evidence="1">
    <location>
        <begin position="20"/>
        <end position="58"/>
    </location>
</feature>
<name>A0ABQ9FZR6_TEGGR</name>
<accession>A0ABQ9FZR6</accession>
<feature type="compositionally biased region" description="Polar residues" evidence="1">
    <location>
        <begin position="47"/>
        <end position="58"/>
    </location>
</feature>
<dbReference type="Proteomes" id="UP001217089">
    <property type="component" value="Unassembled WGS sequence"/>
</dbReference>
<organism evidence="2 3">
    <name type="scientific">Tegillarca granosa</name>
    <name type="common">Malaysian cockle</name>
    <name type="synonym">Anadara granosa</name>
    <dbReference type="NCBI Taxonomy" id="220873"/>
    <lineage>
        <taxon>Eukaryota</taxon>
        <taxon>Metazoa</taxon>
        <taxon>Spiralia</taxon>
        <taxon>Lophotrochozoa</taxon>
        <taxon>Mollusca</taxon>
        <taxon>Bivalvia</taxon>
        <taxon>Autobranchia</taxon>
        <taxon>Pteriomorphia</taxon>
        <taxon>Arcoida</taxon>
        <taxon>Arcoidea</taxon>
        <taxon>Arcidae</taxon>
        <taxon>Tegillarca</taxon>
    </lineage>
</organism>
<proteinExistence type="predicted"/>
<reference evidence="2 3" key="1">
    <citation type="submission" date="2022-12" db="EMBL/GenBank/DDBJ databases">
        <title>Chromosome-level genome of Tegillarca granosa.</title>
        <authorList>
            <person name="Kim J."/>
        </authorList>
    </citation>
    <scope>NUCLEOTIDE SEQUENCE [LARGE SCALE GENOMIC DNA]</scope>
    <source>
        <strain evidence="2">Teg-2019</strain>
        <tissue evidence="2">Adductor muscle</tissue>
    </source>
</reference>
<comment type="caution">
    <text evidence="2">The sequence shown here is derived from an EMBL/GenBank/DDBJ whole genome shotgun (WGS) entry which is preliminary data.</text>
</comment>
<protein>
    <submittedName>
        <fullName evidence="2">Uncharacterized protein</fullName>
    </submittedName>
</protein>
<dbReference type="EMBL" id="JARBDR010000135">
    <property type="protein sequence ID" value="KAJ8321178.1"/>
    <property type="molecule type" value="Genomic_DNA"/>
</dbReference>
<keyword evidence="3" id="KW-1185">Reference proteome</keyword>
<feature type="region of interest" description="Disordered" evidence="1">
    <location>
        <begin position="81"/>
        <end position="103"/>
    </location>
</feature>
<evidence type="ECO:0000256" key="1">
    <source>
        <dbReference type="SAM" id="MobiDB-lite"/>
    </source>
</evidence>